<dbReference type="OrthoDB" id="9000450at2"/>
<evidence type="ECO:0000313" key="2">
    <source>
        <dbReference type="Proteomes" id="UP000185151"/>
    </source>
</evidence>
<organism evidence="1 2">
    <name type="scientific">Paraburkholderia phenazinium</name>
    <dbReference type="NCBI Taxonomy" id="60549"/>
    <lineage>
        <taxon>Bacteria</taxon>
        <taxon>Pseudomonadati</taxon>
        <taxon>Pseudomonadota</taxon>
        <taxon>Betaproteobacteria</taxon>
        <taxon>Burkholderiales</taxon>
        <taxon>Burkholderiaceae</taxon>
        <taxon>Paraburkholderia</taxon>
    </lineage>
</organism>
<proteinExistence type="predicted"/>
<dbReference type="AlphaFoldDB" id="A0A1N6JJQ1"/>
<name>A0A1N6JJQ1_9BURK</name>
<keyword evidence="2" id="KW-1185">Reference proteome</keyword>
<accession>A0A1N6JJQ1</accession>
<gene>
    <name evidence="1" type="ORF">SAMN05444165_3246</name>
</gene>
<protein>
    <submittedName>
        <fullName evidence="1">Uncharacterized protein</fullName>
    </submittedName>
</protein>
<sequence>MPFLSLSEQPYSLLDESLAQHPDMAEQTVLSALRMWLRPQCDAMRKRESWREPLSDAGLSHDGLVSFDLLMRSVMSVTRRPLDTRCRCASDLAKDEAMLLQSIALLQGMRSDEAIRLLEDWLPQQAMSVVLKVVRWFAIALLEAGLELTVRERRVTYMH</sequence>
<reference evidence="1 2" key="1">
    <citation type="submission" date="2016-11" db="EMBL/GenBank/DDBJ databases">
        <authorList>
            <person name="Jaros S."/>
            <person name="Januszkiewicz K."/>
            <person name="Wedrychowicz H."/>
        </authorList>
    </citation>
    <scope>NUCLEOTIDE SEQUENCE [LARGE SCALE GENOMIC DNA]</scope>
    <source>
        <strain evidence="1 2">GAS95</strain>
    </source>
</reference>
<dbReference type="EMBL" id="FSRU01000001">
    <property type="protein sequence ID" value="SIO44397.1"/>
    <property type="molecule type" value="Genomic_DNA"/>
</dbReference>
<evidence type="ECO:0000313" key="1">
    <source>
        <dbReference type="EMBL" id="SIO44397.1"/>
    </source>
</evidence>
<dbReference type="RefSeq" id="WP_074296484.1">
    <property type="nucleotide sequence ID" value="NZ_FSRU01000001.1"/>
</dbReference>
<dbReference type="Proteomes" id="UP000185151">
    <property type="component" value="Unassembled WGS sequence"/>
</dbReference>